<gene>
    <name evidence="1" type="ORF">EAH69_12285</name>
</gene>
<dbReference type="EMBL" id="RDOJ01000021">
    <property type="protein sequence ID" value="RLZ06859.1"/>
    <property type="molecule type" value="Genomic_DNA"/>
</dbReference>
<keyword evidence="2" id="KW-1185">Reference proteome</keyword>
<dbReference type="OrthoDB" id="1440774at2"/>
<organism evidence="1 2">
    <name type="scientific">Faecalibacter macacae</name>
    <dbReference type="NCBI Taxonomy" id="1859289"/>
    <lineage>
        <taxon>Bacteria</taxon>
        <taxon>Pseudomonadati</taxon>
        <taxon>Bacteroidota</taxon>
        <taxon>Flavobacteriia</taxon>
        <taxon>Flavobacteriales</taxon>
        <taxon>Weeksellaceae</taxon>
        <taxon>Faecalibacter</taxon>
    </lineage>
</organism>
<protein>
    <submittedName>
        <fullName evidence="1">GLPGLI family protein</fullName>
    </submittedName>
</protein>
<proteinExistence type="predicted"/>
<evidence type="ECO:0000313" key="1">
    <source>
        <dbReference type="EMBL" id="RLZ06859.1"/>
    </source>
</evidence>
<comment type="caution">
    <text evidence="1">The sequence shown here is derived from an EMBL/GenBank/DDBJ whole genome shotgun (WGS) entry which is preliminary data.</text>
</comment>
<dbReference type="Pfam" id="PF22252">
    <property type="entry name" value="PNGase_F-II_N"/>
    <property type="match status" value="1"/>
</dbReference>
<evidence type="ECO:0000313" key="2">
    <source>
        <dbReference type="Proteomes" id="UP000275348"/>
    </source>
</evidence>
<dbReference type="AlphaFoldDB" id="A0A3L9M8J7"/>
<name>A0A3L9M8J7_9FLAO</name>
<accession>A0A3L9M8J7</accession>
<dbReference type="InterPro" id="IPR005901">
    <property type="entry name" value="GLPGLI"/>
</dbReference>
<dbReference type="Proteomes" id="UP000275348">
    <property type="component" value="Unassembled WGS sequence"/>
</dbReference>
<reference evidence="1 2" key="1">
    <citation type="submission" date="2018-10" db="EMBL/GenBank/DDBJ databases">
        <authorList>
            <person name="Chen X."/>
        </authorList>
    </citation>
    <scope>NUCLEOTIDE SEQUENCE [LARGE SCALE GENOMIC DNA]</scope>
    <source>
        <strain evidence="1 2">YIM 102668</strain>
    </source>
</reference>
<dbReference type="NCBIfam" id="TIGR01200">
    <property type="entry name" value="GLPGLI"/>
    <property type="match status" value="1"/>
</dbReference>
<sequence>MADKKSAILTRNNTIKKMNKLSFLILIFFLISNYTYSQKQGKIFYKKINVDGKIDTSILIYDEDESFFYTILDKAITKPFRDEYGTLVQPSNTIDSIANKRLFNYYDRKKNKFYLNNINKNQEILMSITHNNDEWMLTDETKQIEDFKCFKAYKIINGKKYFAWFTEQLPLPYGPIAINGLKGIILELYNEDRTVFFEFEKFENTSELIQSYISEYDFSNAITYQEYLELKK</sequence>